<keyword evidence="3" id="KW-1185">Reference proteome</keyword>
<dbReference type="InterPro" id="IPR028969">
    <property type="entry name" value="Imm52"/>
</dbReference>
<dbReference type="Pfam" id="PF15579">
    <property type="entry name" value="Imm52"/>
    <property type="match status" value="1"/>
</dbReference>
<proteinExistence type="predicted"/>
<dbReference type="EMBL" id="RRYP01029799">
    <property type="protein sequence ID" value="TNV71436.1"/>
    <property type="molecule type" value="Genomic_DNA"/>
</dbReference>
<dbReference type="Proteomes" id="UP000785679">
    <property type="component" value="Unassembled WGS sequence"/>
</dbReference>
<accession>A0A8J8SV56</accession>
<gene>
    <name evidence="2" type="ORF">FGO68_gene5930</name>
</gene>
<reference evidence="2" key="1">
    <citation type="submission" date="2019-06" db="EMBL/GenBank/DDBJ databases">
        <authorList>
            <person name="Zheng W."/>
        </authorList>
    </citation>
    <scope>NUCLEOTIDE SEQUENCE</scope>
    <source>
        <strain evidence="2">QDHG01</strain>
    </source>
</reference>
<organism evidence="2 3">
    <name type="scientific">Halteria grandinella</name>
    <dbReference type="NCBI Taxonomy" id="5974"/>
    <lineage>
        <taxon>Eukaryota</taxon>
        <taxon>Sar</taxon>
        <taxon>Alveolata</taxon>
        <taxon>Ciliophora</taxon>
        <taxon>Intramacronucleata</taxon>
        <taxon>Spirotrichea</taxon>
        <taxon>Stichotrichia</taxon>
        <taxon>Sporadotrichida</taxon>
        <taxon>Halteriidae</taxon>
        <taxon>Halteria</taxon>
    </lineage>
</organism>
<evidence type="ECO:0000313" key="2">
    <source>
        <dbReference type="EMBL" id="TNV71436.1"/>
    </source>
</evidence>
<dbReference type="InterPro" id="IPR025368">
    <property type="entry name" value="DUF4272"/>
</dbReference>
<evidence type="ECO:0000259" key="1">
    <source>
        <dbReference type="Pfam" id="PF15579"/>
    </source>
</evidence>
<sequence>MNIDDEGRGIVAPIREASVMQKTREWAAGHGICVDDDVPPVENYDRPYGRTAAEIAARTIILHCVAAAGHGVDSEDIIEWLQDESLWDEVSPNEKAFLADEDRSEDNIMEARWREEAQWALLWAIGHVESLGLPTKPCDTARLVDEIMPGLGDPVDSFLRSAKLRPPAELLGEDDRIYNLHCYARQAYRKGTMPDDLVYGVLFQRHYAFEWLRGEEDWDDVRTDTQVSDNTREMHRKWRHSSLSASGHKGNGVDLRIGRPYMKMQNTSQFVRDHGITGIDITHTPPSFRKAVKIMSDLYIGAYWGPRQEPAEQCAERLATCLKELATASDAFVSWYEKGKSRRDALRRPVQPKDLLKLVKSGCSKRNSDKSVIEDLGFQVGIWNGASEDRSISLSVICGLFSQNANLRNSVVLDFPEVPGDLGRKDVALQALVTVVRAWEPDWAGIVSRASSSTRPFKPGSPFVDWMIYLNCLDIAPSQLPPSASVVKVSDHGSIIITQDIPIDANDQSHVQNVRAVEAAISV</sequence>
<evidence type="ECO:0000313" key="3">
    <source>
        <dbReference type="Proteomes" id="UP000785679"/>
    </source>
</evidence>
<name>A0A8J8SV56_HALGN</name>
<dbReference type="AlphaFoldDB" id="A0A8J8SV56"/>
<dbReference type="Pfam" id="PF14094">
    <property type="entry name" value="DUF4272"/>
    <property type="match status" value="1"/>
</dbReference>
<feature type="domain" description="Immunity protein 52" evidence="1">
    <location>
        <begin position="298"/>
        <end position="519"/>
    </location>
</feature>
<comment type="caution">
    <text evidence="2">The sequence shown here is derived from an EMBL/GenBank/DDBJ whole genome shotgun (WGS) entry which is preliminary data.</text>
</comment>
<protein>
    <recommendedName>
        <fullName evidence="1">Immunity protein 52 domain-containing protein</fullName>
    </recommendedName>
</protein>